<feature type="transmembrane region" description="Helical" evidence="1">
    <location>
        <begin position="133"/>
        <end position="155"/>
    </location>
</feature>
<name>A0A2N3V1K4_9BACT</name>
<feature type="transmembrane region" description="Helical" evidence="1">
    <location>
        <begin position="12"/>
        <end position="31"/>
    </location>
</feature>
<dbReference type="AlphaFoldDB" id="A0A2N3V1K4"/>
<dbReference type="EMBL" id="PJMU01000001">
    <property type="protein sequence ID" value="PKV75508.1"/>
    <property type="molecule type" value="Genomic_DNA"/>
</dbReference>
<keyword evidence="3" id="KW-1185">Reference proteome</keyword>
<evidence type="ECO:0008006" key="4">
    <source>
        <dbReference type="Google" id="ProtNLM"/>
    </source>
</evidence>
<evidence type="ECO:0000256" key="1">
    <source>
        <dbReference type="SAM" id="Phobius"/>
    </source>
</evidence>
<dbReference type="NCBIfam" id="NF046082">
    <property type="entry name" value="assoc_w_XrtX"/>
    <property type="match status" value="1"/>
</dbReference>
<comment type="caution">
    <text evidence="2">The sequence shown here is derived from an EMBL/GenBank/DDBJ whole genome shotgun (WGS) entry which is preliminary data.</text>
</comment>
<keyword evidence="1" id="KW-1133">Transmembrane helix</keyword>
<gene>
    <name evidence="2" type="ORF">BD749_0450</name>
</gene>
<evidence type="ECO:0000313" key="3">
    <source>
        <dbReference type="Proteomes" id="UP000233782"/>
    </source>
</evidence>
<dbReference type="Proteomes" id="UP000233782">
    <property type="component" value="Unassembled WGS sequence"/>
</dbReference>
<feature type="transmembrane region" description="Helical" evidence="1">
    <location>
        <begin position="69"/>
        <end position="90"/>
    </location>
</feature>
<proteinExistence type="predicted"/>
<sequence>MLTRKILKYKQLILARNWAIVSVFIVVIIIVGHHEAYIKDLIYFFCSKVLLLLSRNAQAKGLLIDYEILTVRVVNMFYRLLYCSICLLIIQTYYRKIVITKLAFLLYIALLSLTLGLYFAADQLQLDQLHTVAFRIDTLLVSPMPVILFIPTIYLQVKLKNK</sequence>
<reference evidence="2 3" key="1">
    <citation type="submission" date="2017-12" db="EMBL/GenBank/DDBJ databases">
        <title>Genomic Encyclopedia of Type Strains, Phase III (KMG-III): the genomes of soil and plant-associated and newly described type strains.</title>
        <authorList>
            <person name="Whitman W."/>
        </authorList>
    </citation>
    <scope>NUCLEOTIDE SEQUENCE [LARGE SCALE GENOMIC DNA]</scope>
    <source>
        <strain evidence="2 3">LP43</strain>
    </source>
</reference>
<evidence type="ECO:0000313" key="2">
    <source>
        <dbReference type="EMBL" id="PKV75508.1"/>
    </source>
</evidence>
<accession>A0A2N3V1K4</accession>
<organism evidence="2 3">
    <name type="scientific">Pontibacter ramchanderi</name>
    <dbReference type="NCBI Taxonomy" id="1179743"/>
    <lineage>
        <taxon>Bacteria</taxon>
        <taxon>Pseudomonadati</taxon>
        <taxon>Bacteroidota</taxon>
        <taxon>Cytophagia</taxon>
        <taxon>Cytophagales</taxon>
        <taxon>Hymenobacteraceae</taxon>
        <taxon>Pontibacter</taxon>
    </lineage>
</organism>
<dbReference type="RefSeq" id="WP_101442739.1">
    <property type="nucleotide sequence ID" value="NZ_PJMU01000001.1"/>
</dbReference>
<feature type="transmembrane region" description="Helical" evidence="1">
    <location>
        <begin position="102"/>
        <end position="121"/>
    </location>
</feature>
<protein>
    <recommendedName>
        <fullName evidence="4">Exosortase F-associated protein</fullName>
    </recommendedName>
</protein>
<keyword evidence="1" id="KW-0812">Transmembrane</keyword>
<keyword evidence="1" id="KW-0472">Membrane</keyword>